<evidence type="ECO:0000256" key="1">
    <source>
        <dbReference type="SAM" id="Coils"/>
    </source>
</evidence>
<evidence type="ECO:0000313" key="2">
    <source>
        <dbReference type="EnsemblMetazoa" id="XP_014257703.1"/>
    </source>
</evidence>
<organism evidence="2 3">
    <name type="scientific">Cimex lectularius</name>
    <name type="common">Bed bug</name>
    <name type="synonym">Acanthia lectularia</name>
    <dbReference type="NCBI Taxonomy" id="79782"/>
    <lineage>
        <taxon>Eukaryota</taxon>
        <taxon>Metazoa</taxon>
        <taxon>Ecdysozoa</taxon>
        <taxon>Arthropoda</taxon>
        <taxon>Hexapoda</taxon>
        <taxon>Insecta</taxon>
        <taxon>Pterygota</taxon>
        <taxon>Neoptera</taxon>
        <taxon>Paraneoptera</taxon>
        <taxon>Hemiptera</taxon>
        <taxon>Heteroptera</taxon>
        <taxon>Panheteroptera</taxon>
        <taxon>Cimicomorpha</taxon>
        <taxon>Cimicidae</taxon>
        <taxon>Cimex</taxon>
    </lineage>
</organism>
<evidence type="ECO:0000313" key="3">
    <source>
        <dbReference type="Proteomes" id="UP000494040"/>
    </source>
</evidence>
<keyword evidence="3" id="KW-1185">Reference proteome</keyword>
<feature type="coiled-coil region" evidence="1">
    <location>
        <begin position="44"/>
        <end position="78"/>
    </location>
</feature>
<dbReference type="OMA" id="HIKEQDE"/>
<dbReference type="KEGG" id="clec:106671324"/>
<dbReference type="RefSeq" id="XP_014257703.1">
    <property type="nucleotide sequence ID" value="XM_014402217.2"/>
</dbReference>
<protein>
    <submittedName>
        <fullName evidence="2">Uncharacterized protein</fullName>
    </submittedName>
</protein>
<feature type="coiled-coil region" evidence="1">
    <location>
        <begin position="292"/>
        <end position="328"/>
    </location>
</feature>
<keyword evidence="1" id="KW-0175">Coiled coil</keyword>
<feature type="coiled-coil region" evidence="1">
    <location>
        <begin position="199"/>
        <end position="238"/>
    </location>
</feature>
<dbReference type="EnsemblMetazoa" id="XM_014402217.2">
    <property type="protein sequence ID" value="XP_014257703.1"/>
    <property type="gene ID" value="LOC106671324"/>
</dbReference>
<dbReference type="Proteomes" id="UP000494040">
    <property type="component" value="Unassembled WGS sequence"/>
</dbReference>
<dbReference type="AlphaFoldDB" id="A0A8I6S7E8"/>
<accession>A0A8I6S7E8</accession>
<proteinExistence type="predicted"/>
<reference evidence="2" key="1">
    <citation type="submission" date="2022-01" db="UniProtKB">
        <authorList>
            <consortium name="EnsemblMetazoa"/>
        </authorList>
    </citation>
    <scope>IDENTIFICATION</scope>
</reference>
<name>A0A8I6S7E8_CIMLE</name>
<dbReference type="GeneID" id="106671324"/>
<sequence>MDDNQVEFVLKTDRKCLQTAVNQMVNKRIDKCGRNLEQRRLKLHNSLYEETQQLNKELEIYNAKMKEMEEINKRTKAMQIQASIEAKEREMVAQKEALRHKLYSDDKKFQEFVNQRHDVAIMQKQQMLEKRKIESNEKTLDKIWEEISREWIAITDTEEARKKTHDIIKKKIYHENLSEQIREKMEFAKEELYQKIMQKVELEELAKLHEINMKKENEEKQRERMRMAKAKYENYKQSLMVKKFKRNEEALLNKYYQEMNAYDPFEEKYRIQKEKEQMRLELDLYKEHVLTLRQKQKEEDLFEDELRKKEAAEKEEKQNQIIEREKLERIKQEQDVMRMRMEQILMKREDQPYYYY</sequence>